<dbReference type="RefSeq" id="WP_166312854.1">
    <property type="nucleotide sequence ID" value="NZ_JAHRDV010000002.1"/>
</dbReference>
<sequence length="56" mass="6577">MSMQSRLESLSRRHSALDSEIHSEGLRPSPDQRVLMRLKLKKLSVKEEMDRLRARS</sequence>
<dbReference type="Gene3D" id="6.10.280.50">
    <property type="match status" value="1"/>
</dbReference>
<name>A0A967B2W6_9PROT</name>
<reference evidence="2" key="1">
    <citation type="submission" date="2019-11" db="EMBL/GenBank/DDBJ databases">
        <title>Description of new Acetobacter species.</title>
        <authorList>
            <person name="Cleenwerck I."/>
            <person name="Sombolestani A.S."/>
        </authorList>
    </citation>
    <scope>NUCLEOTIDE SEQUENCE</scope>
    <source>
        <strain evidence="2">LMG 1626</strain>
    </source>
</reference>
<dbReference type="AlphaFoldDB" id="A0A967B2W6"/>
<proteinExistence type="predicted"/>
<feature type="region of interest" description="Disordered" evidence="1">
    <location>
        <begin position="1"/>
        <end position="33"/>
    </location>
</feature>
<dbReference type="EMBL" id="WOTH01000002">
    <property type="protein sequence ID" value="NHO52730.1"/>
    <property type="molecule type" value="Genomic_DNA"/>
</dbReference>
<gene>
    <name evidence="2" type="ORF">GOB87_01955</name>
</gene>
<comment type="caution">
    <text evidence="2">The sequence shown here is derived from an EMBL/GenBank/DDBJ whole genome shotgun (WGS) entry which is preliminary data.</text>
</comment>
<evidence type="ECO:0000256" key="1">
    <source>
        <dbReference type="SAM" id="MobiDB-lite"/>
    </source>
</evidence>
<evidence type="ECO:0000313" key="2">
    <source>
        <dbReference type="EMBL" id="NHO52730.1"/>
    </source>
</evidence>
<protein>
    <submittedName>
        <fullName evidence="2">DUF465 domain-containing protein</fullName>
    </submittedName>
</protein>
<dbReference type="Pfam" id="PF04325">
    <property type="entry name" value="DUF465"/>
    <property type="match status" value="1"/>
</dbReference>
<dbReference type="Proteomes" id="UP000597459">
    <property type="component" value="Unassembled WGS sequence"/>
</dbReference>
<evidence type="ECO:0000313" key="3">
    <source>
        <dbReference type="Proteomes" id="UP000597459"/>
    </source>
</evidence>
<dbReference type="InterPro" id="IPR038444">
    <property type="entry name" value="DUF465_sf"/>
</dbReference>
<keyword evidence="3" id="KW-1185">Reference proteome</keyword>
<feature type="compositionally biased region" description="Basic and acidic residues" evidence="1">
    <location>
        <begin position="9"/>
        <end position="25"/>
    </location>
</feature>
<accession>A0A967B2W6</accession>
<organism evidence="2 3">
    <name type="scientific">Acetobacter estunensis</name>
    <dbReference type="NCBI Taxonomy" id="104097"/>
    <lineage>
        <taxon>Bacteria</taxon>
        <taxon>Pseudomonadati</taxon>
        <taxon>Pseudomonadota</taxon>
        <taxon>Alphaproteobacteria</taxon>
        <taxon>Acetobacterales</taxon>
        <taxon>Acetobacteraceae</taxon>
        <taxon>Acetobacter</taxon>
    </lineage>
</organism>
<dbReference type="InterPro" id="IPR007420">
    <property type="entry name" value="DUF465"/>
</dbReference>